<evidence type="ECO:0000256" key="2">
    <source>
        <dbReference type="ARBA" id="ARBA00006618"/>
    </source>
</evidence>
<feature type="transmembrane region" description="Helical" evidence="8">
    <location>
        <begin position="369"/>
        <end position="393"/>
    </location>
</feature>
<dbReference type="PANTHER" id="PTHR12185:SF14">
    <property type="entry name" value="CHOLESTEROL UPTAKE PROTEIN 1"/>
    <property type="match status" value="1"/>
</dbReference>
<sequence>MLLSFLLLVNVTDVAAIKNVTKTIQLSMYTYTVDAPDIPTIASRITKEENHINLFQINSSFLKNWPTFQLQFNAEAVLPQNQTGERYPLLVTTYWHGSARSWEVPISFRNEMDKLYDQNNHDSEQTLVKSLWDYPVDNWTLDSRNLTVDMDVNYTMKVVPVNNFGVRAGHNVTAVANLSSPSFFLFEIPPNWQFVFIHATSKTNTCAIMGVRKLEGPFLDQMNDHTTLQLHETFTLNAGLTVTADLFRDGFLLVFYPLQNSGKCTRLEVYNNSLTDFDSHYKEFQFLIQEGMQVSSYSYPLLFTMIPIFLFGFLAFFCHSRFEEKRASLFEGEYCLTTLRVDKRSQTKIKMDELLSNVTSNDVDQSQRYFSVFIFLHTAFYIIPVVILMMTFMQQYLATGNLDTCYFNEACSHKLGVIQDFNHIYSNIGYIFFGTMFMVIVRKREMSKTANLITQGKGVFVHYDLLYCVGFSLTMTGCMSAIYHVCPNKFNFIFDVFFMYKIAAIAIVTMYQFRYPTYLSSDITFATLAIVTIVAVLGLLWDNVIVRICFSIMHIIFLVFVLATISFNGYIRRNGQLVLRLNQMLPIIFSKFVEDFKKRKLFQYQKETWRAPGDPEIEIVAGSGRLVFPTFLFIVNVLALIIMWTLLANLNFATQVLLICVTNGSSYGLFYYALKIYYGECRRILSIQPCCFLVSSLIFWVAAVNFFIDVNTEWEKSPARSRIKNMDCMLLSFFDTHDIWHFFSSAALFCDAMVLLTIDDDLVDQPKSTIPVF</sequence>
<evidence type="ECO:0000313" key="11">
    <source>
        <dbReference type="Proteomes" id="UP001642540"/>
    </source>
</evidence>
<feature type="transmembrane region" description="Helical" evidence="8">
    <location>
        <begin position="490"/>
        <end position="511"/>
    </location>
</feature>
<evidence type="ECO:0000256" key="1">
    <source>
        <dbReference type="ARBA" id="ARBA00004141"/>
    </source>
</evidence>
<dbReference type="InterPro" id="IPR025958">
    <property type="entry name" value="SID1_TM_fam"/>
</dbReference>
<evidence type="ECO:0000256" key="8">
    <source>
        <dbReference type="SAM" id="Phobius"/>
    </source>
</evidence>
<evidence type="ECO:0000256" key="4">
    <source>
        <dbReference type="ARBA" id="ARBA00022729"/>
    </source>
</evidence>
<reference evidence="10 11" key="1">
    <citation type="submission" date="2024-08" db="EMBL/GenBank/DDBJ databases">
        <authorList>
            <person name="Cucini C."/>
            <person name="Frati F."/>
        </authorList>
    </citation>
    <scope>NUCLEOTIDE SEQUENCE [LARGE SCALE GENOMIC DNA]</scope>
</reference>
<evidence type="ECO:0000256" key="6">
    <source>
        <dbReference type="ARBA" id="ARBA00023136"/>
    </source>
</evidence>
<gene>
    <name evidence="10" type="ORF">ODALV1_LOCUS3586</name>
</gene>
<evidence type="ECO:0000256" key="7">
    <source>
        <dbReference type="ARBA" id="ARBA00023180"/>
    </source>
</evidence>
<dbReference type="PANTHER" id="PTHR12185">
    <property type="entry name" value="SID1 TRANSMEMBRANE FAMILY MEMEBER"/>
    <property type="match status" value="1"/>
</dbReference>
<feature type="transmembrane region" description="Helical" evidence="8">
    <location>
        <begin position="297"/>
        <end position="318"/>
    </location>
</feature>
<evidence type="ECO:0008006" key="12">
    <source>
        <dbReference type="Google" id="ProtNLM"/>
    </source>
</evidence>
<feature type="transmembrane region" description="Helical" evidence="8">
    <location>
        <begin position="652"/>
        <end position="674"/>
    </location>
</feature>
<evidence type="ECO:0000256" key="5">
    <source>
        <dbReference type="ARBA" id="ARBA00022989"/>
    </source>
</evidence>
<keyword evidence="11" id="KW-1185">Reference proteome</keyword>
<name>A0ABP1PTE9_9HEXA</name>
<comment type="subcellular location">
    <subcellularLocation>
        <location evidence="1">Membrane</location>
        <topology evidence="1">Multi-pass membrane protein</topology>
    </subcellularLocation>
</comment>
<keyword evidence="7" id="KW-0325">Glycoprotein</keyword>
<comment type="similarity">
    <text evidence="2">Belongs to the SID1 family.</text>
</comment>
<keyword evidence="3 8" id="KW-0812">Transmembrane</keyword>
<feature type="chain" id="PRO_5045194767" description="SID1 transmembrane family member 1" evidence="9">
    <location>
        <begin position="17"/>
        <end position="773"/>
    </location>
</feature>
<dbReference type="EMBL" id="CAXLJM020000012">
    <property type="protein sequence ID" value="CAL8076778.1"/>
    <property type="molecule type" value="Genomic_DNA"/>
</dbReference>
<feature type="transmembrane region" description="Helical" evidence="8">
    <location>
        <begin position="686"/>
        <end position="708"/>
    </location>
</feature>
<keyword evidence="4 9" id="KW-0732">Signal</keyword>
<feature type="signal peptide" evidence="9">
    <location>
        <begin position="1"/>
        <end position="16"/>
    </location>
</feature>
<evidence type="ECO:0000256" key="3">
    <source>
        <dbReference type="ARBA" id="ARBA00022692"/>
    </source>
</evidence>
<evidence type="ECO:0000313" key="10">
    <source>
        <dbReference type="EMBL" id="CAL8076778.1"/>
    </source>
</evidence>
<feature type="transmembrane region" description="Helical" evidence="8">
    <location>
        <begin position="739"/>
        <end position="758"/>
    </location>
</feature>
<feature type="transmembrane region" description="Helical" evidence="8">
    <location>
        <begin position="424"/>
        <end position="441"/>
    </location>
</feature>
<feature type="transmembrane region" description="Helical" evidence="8">
    <location>
        <begin position="552"/>
        <end position="571"/>
    </location>
</feature>
<feature type="transmembrane region" description="Helical" evidence="8">
    <location>
        <begin position="626"/>
        <end position="646"/>
    </location>
</feature>
<proteinExistence type="inferred from homology"/>
<feature type="transmembrane region" description="Helical" evidence="8">
    <location>
        <begin position="523"/>
        <end position="540"/>
    </location>
</feature>
<evidence type="ECO:0000256" key="9">
    <source>
        <dbReference type="SAM" id="SignalP"/>
    </source>
</evidence>
<dbReference type="Pfam" id="PF13965">
    <property type="entry name" value="SID-1_RNA_chan"/>
    <property type="match status" value="2"/>
</dbReference>
<keyword evidence="5 8" id="KW-1133">Transmembrane helix</keyword>
<dbReference type="Proteomes" id="UP001642540">
    <property type="component" value="Unassembled WGS sequence"/>
</dbReference>
<feature type="transmembrane region" description="Helical" evidence="8">
    <location>
        <begin position="461"/>
        <end position="484"/>
    </location>
</feature>
<organism evidence="10 11">
    <name type="scientific">Orchesella dallaii</name>
    <dbReference type="NCBI Taxonomy" id="48710"/>
    <lineage>
        <taxon>Eukaryota</taxon>
        <taxon>Metazoa</taxon>
        <taxon>Ecdysozoa</taxon>
        <taxon>Arthropoda</taxon>
        <taxon>Hexapoda</taxon>
        <taxon>Collembola</taxon>
        <taxon>Entomobryomorpha</taxon>
        <taxon>Entomobryoidea</taxon>
        <taxon>Orchesellidae</taxon>
        <taxon>Orchesellinae</taxon>
        <taxon>Orchesella</taxon>
    </lineage>
</organism>
<keyword evidence="6 8" id="KW-0472">Membrane</keyword>
<protein>
    <recommendedName>
        <fullName evidence="12">SID1 transmembrane family member 1</fullName>
    </recommendedName>
</protein>
<accession>A0ABP1PTE9</accession>
<comment type="caution">
    <text evidence="10">The sequence shown here is derived from an EMBL/GenBank/DDBJ whole genome shotgun (WGS) entry which is preliminary data.</text>
</comment>